<dbReference type="Pfam" id="PF13416">
    <property type="entry name" value="SBP_bac_8"/>
    <property type="match status" value="1"/>
</dbReference>
<keyword evidence="6" id="KW-1185">Reference proteome</keyword>
<organism evidence="5 6">
    <name type="scientific">Metaplanococcus flavidus</name>
    <dbReference type="NCBI Taxonomy" id="569883"/>
    <lineage>
        <taxon>Bacteria</taxon>
        <taxon>Bacillati</taxon>
        <taxon>Bacillota</taxon>
        <taxon>Bacilli</taxon>
        <taxon>Bacillales</taxon>
        <taxon>Caryophanaceae</taxon>
        <taxon>Metaplanococcus</taxon>
    </lineage>
</organism>
<dbReference type="Gene3D" id="3.40.190.10">
    <property type="entry name" value="Periplasmic binding protein-like II"/>
    <property type="match status" value="2"/>
</dbReference>
<protein>
    <submittedName>
        <fullName evidence="5">ABC transporter substrate-binding protein</fullName>
    </submittedName>
</protein>
<keyword evidence="2" id="KW-0813">Transport</keyword>
<dbReference type="PANTHER" id="PTHR30061:SF50">
    <property type="entry name" value="MALTOSE_MALTODEXTRIN-BINDING PERIPLASMIC PROTEIN"/>
    <property type="match status" value="1"/>
</dbReference>
<reference evidence="6" key="1">
    <citation type="journal article" date="2019" name="Int. J. Syst. Evol. Microbiol.">
        <title>The Global Catalogue of Microorganisms (GCM) 10K type strain sequencing project: providing services to taxonomists for standard genome sequencing and annotation.</title>
        <authorList>
            <consortium name="The Broad Institute Genomics Platform"/>
            <consortium name="The Broad Institute Genome Sequencing Center for Infectious Disease"/>
            <person name="Wu L."/>
            <person name="Ma J."/>
        </authorList>
    </citation>
    <scope>NUCLEOTIDE SEQUENCE [LARGE SCALE GENOMIC DNA]</scope>
    <source>
        <strain evidence="6">CCUG 56756</strain>
    </source>
</reference>
<keyword evidence="3 4" id="KW-0732">Signal</keyword>
<accession>A0ABW3L8S4</accession>
<comment type="caution">
    <text evidence="5">The sequence shown here is derived from an EMBL/GenBank/DDBJ whole genome shotgun (WGS) entry which is preliminary data.</text>
</comment>
<evidence type="ECO:0000313" key="6">
    <source>
        <dbReference type="Proteomes" id="UP001597109"/>
    </source>
</evidence>
<sequence>MAVNKKFLKGMAFFASMSVLVACGGEDTGDNGDGGGESEGEASGITIFQSKVEISEQLEEAAQAYTEETGVPVEVIGTTGDDYAQQLQIRLNNQTGPSIFSIQNTEVAERLESYLYDLSDEEFVTNIAPDMELMLDDRLVGIPYGVEGFGIVYNTEMVDPEDIQDYESFVSTLEDFNAEGINGFGLSSEAYFLIGHISNYPFSLQEDPVEFMEQLTNGEVSLTETEEFLRFGEFMEAIRANTPTPLNTTYDTQVGDFAAGQTAMIHQGNWAAGMLEEFDVDFEVGMAPFPLEGNDKLAVGVGSNWAVNAQKDPAEIEAAIEFLDWLHTSETGQQFIVEDFGFIPAMTNIEAGDLDPLSQAVLEASNSGETIPWAHNYYPANVVPNDFTPVAESFFVNEDMSGEELVEDLEAAWQNAAQ</sequence>
<evidence type="ECO:0000256" key="3">
    <source>
        <dbReference type="ARBA" id="ARBA00022729"/>
    </source>
</evidence>
<evidence type="ECO:0000256" key="1">
    <source>
        <dbReference type="ARBA" id="ARBA00008520"/>
    </source>
</evidence>
<feature type="signal peptide" evidence="4">
    <location>
        <begin position="1"/>
        <end position="21"/>
    </location>
</feature>
<dbReference type="Proteomes" id="UP001597109">
    <property type="component" value="Unassembled WGS sequence"/>
</dbReference>
<dbReference type="InterPro" id="IPR006059">
    <property type="entry name" value="SBP"/>
</dbReference>
<dbReference type="EMBL" id="JBHTKI010000003">
    <property type="protein sequence ID" value="MFD1030101.1"/>
    <property type="molecule type" value="Genomic_DNA"/>
</dbReference>
<gene>
    <name evidence="5" type="ORF">ACFQ1X_01430</name>
</gene>
<name>A0ABW3L8S4_9BACL</name>
<evidence type="ECO:0000313" key="5">
    <source>
        <dbReference type="EMBL" id="MFD1030101.1"/>
    </source>
</evidence>
<dbReference type="SUPFAM" id="SSF53850">
    <property type="entry name" value="Periplasmic binding protein-like II"/>
    <property type="match status" value="1"/>
</dbReference>
<comment type="similarity">
    <text evidence="1">Belongs to the bacterial solute-binding protein 1 family.</text>
</comment>
<proteinExistence type="inferred from homology"/>
<dbReference type="RefSeq" id="WP_144840364.1">
    <property type="nucleotide sequence ID" value="NZ_JBHTKI010000003.1"/>
</dbReference>
<evidence type="ECO:0000256" key="2">
    <source>
        <dbReference type="ARBA" id="ARBA00022448"/>
    </source>
</evidence>
<evidence type="ECO:0000256" key="4">
    <source>
        <dbReference type="SAM" id="SignalP"/>
    </source>
</evidence>
<dbReference type="PROSITE" id="PS51257">
    <property type="entry name" value="PROKAR_LIPOPROTEIN"/>
    <property type="match status" value="1"/>
</dbReference>
<feature type="chain" id="PRO_5046754306" evidence="4">
    <location>
        <begin position="22"/>
        <end position="418"/>
    </location>
</feature>
<dbReference type="PANTHER" id="PTHR30061">
    <property type="entry name" value="MALTOSE-BINDING PERIPLASMIC PROTEIN"/>
    <property type="match status" value="1"/>
</dbReference>